<dbReference type="OrthoDB" id="9764953at2"/>
<organism evidence="4 5">
    <name type="scientific">Chitinophaga ginsengisoli</name>
    <dbReference type="NCBI Taxonomy" id="363837"/>
    <lineage>
        <taxon>Bacteria</taxon>
        <taxon>Pseudomonadati</taxon>
        <taxon>Bacteroidota</taxon>
        <taxon>Chitinophagia</taxon>
        <taxon>Chitinophagales</taxon>
        <taxon>Chitinophagaceae</taxon>
        <taxon>Chitinophaga</taxon>
    </lineage>
</organism>
<evidence type="ECO:0000313" key="4">
    <source>
        <dbReference type="EMBL" id="PSL33152.1"/>
    </source>
</evidence>
<dbReference type="Proteomes" id="UP000240978">
    <property type="component" value="Unassembled WGS sequence"/>
</dbReference>
<keyword evidence="3" id="KW-0812">Transmembrane</keyword>
<dbReference type="InterPro" id="IPR050955">
    <property type="entry name" value="Plant_Biomass_Hydrol_Est"/>
</dbReference>
<evidence type="ECO:0000313" key="5">
    <source>
        <dbReference type="Proteomes" id="UP000240978"/>
    </source>
</evidence>
<keyword evidence="3" id="KW-1133">Transmembrane helix</keyword>
<keyword evidence="5" id="KW-1185">Reference proteome</keyword>
<dbReference type="Pfam" id="PF00756">
    <property type="entry name" value="Esterase"/>
    <property type="match status" value="1"/>
</dbReference>
<dbReference type="PANTHER" id="PTHR43037">
    <property type="entry name" value="UNNAMED PRODUCT-RELATED"/>
    <property type="match status" value="1"/>
</dbReference>
<accession>A0A2P8GGR1</accession>
<comment type="caution">
    <text evidence="4">The sequence shown here is derived from an EMBL/GenBank/DDBJ whole genome shotgun (WGS) entry which is preliminary data.</text>
</comment>
<proteinExistence type="predicted"/>
<protein>
    <submittedName>
        <fullName evidence="4">Putative esterase</fullName>
    </submittedName>
</protein>
<feature type="transmembrane region" description="Helical" evidence="3">
    <location>
        <begin position="18"/>
        <end position="36"/>
    </location>
</feature>
<gene>
    <name evidence="4" type="ORF">CLV42_103134</name>
</gene>
<dbReference type="SUPFAM" id="SSF53474">
    <property type="entry name" value="alpha/beta-Hydrolases"/>
    <property type="match status" value="1"/>
</dbReference>
<dbReference type="AlphaFoldDB" id="A0A2P8GGR1"/>
<dbReference type="InterPro" id="IPR000801">
    <property type="entry name" value="Esterase-like"/>
</dbReference>
<dbReference type="Gene3D" id="3.40.50.1820">
    <property type="entry name" value="alpha/beta hydrolase"/>
    <property type="match status" value="1"/>
</dbReference>
<dbReference type="PANTHER" id="PTHR43037:SF1">
    <property type="entry name" value="BLL1128 PROTEIN"/>
    <property type="match status" value="1"/>
</dbReference>
<evidence type="ECO:0000256" key="2">
    <source>
        <dbReference type="SAM" id="MobiDB-lite"/>
    </source>
</evidence>
<dbReference type="EMBL" id="PYGK01000003">
    <property type="protein sequence ID" value="PSL33152.1"/>
    <property type="molecule type" value="Genomic_DNA"/>
</dbReference>
<evidence type="ECO:0000256" key="1">
    <source>
        <dbReference type="ARBA" id="ARBA00022729"/>
    </source>
</evidence>
<dbReference type="InterPro" id="IPR029058">
    <property type="entry name" value="AB_hydrolase_fold"/>
</dbReference>
<keyword evidence="3" id="KW-0472">Membrane</keyword>
<feature type="region of interest" description="Disordered" evidence="2">
    <location>
        <begin position="42"/>
        <end position="61"/>
    </location>
</feature>
<name>A0A2P8GGR1_9BACT</name>
<reference evidence="4 5" key="1">
    <citation type="submission" date="2018-03" db="EMBL/GenBank/DDBJ databases">
        <title>Genomic Encyclopedia of Archaeal and Bacterial Type Strains, Phase II (KMG-II): from individual species to whole genera.</title>
        <authorList>
            <person name="Goeker M."/>
        </authorList>
    </citation>
    <scope>NUCLEOTIDE SEQUENCE [LARGE SCALE GENOMIC DNA]</scope>
    <source>
        <strain evidence="4 5">DSM 18107</strain>
    </source>
</reference>
<keyword evidence="1" id="KW-0732">Signal</keyword>
<evidence type="ECO:0000256" key="3">
    <source>
        <dbReference type="SAM" id="Phobius"/>
    </source>
</evidence>
<sequence>MSHETGFFIYATHMKRRVFKRFVYVLLIVLLGNIVACSKKNDAATPGGNGTDTIPDPPKEDVFDPQTPGVTVKTMDYKGGNIDDYLLYVPDTYNEKKTYKWPIVIFLHGIGEIGNDINVIRKVGLPKVVTGKQFVMIAPQCTASWWNTDVLQQLYKEVLKKYHVDSSRVYLTGLSMGGYGTWNWAQTSPEKFAAIVPISGAGTPSQACVLKNMPVWAFHNANDPTVAVSGSRDMVNALKACGSNLVKYTENPTGGHDAWTKAYADTALYTWLLQQKKVKL</sequence>